<keyword evidence="4 7" id="KW-0812">Transmembrane</keyword>
<keyword evidence="3" id="KW-1003">Cell membrane</keyword>
<dbReference type="PIRSF" id="PIRSF006324">
    <property type="entry name" value="LeuE"/>
    <property type="match status" value="1"/>
</dbReference>
<evidence type="ECO:0000256" key="3">
    <source>
        <dbReference type="ARBA" id="ARBA00022475"/>
    </source>
</evidence>
<evidence type="ECO:0000256" key="5">
    <source>
        <dbReference type="ARBA" id="ARBA00022989"/>
    </source>
</evidence>
<dbReference type="InterPro" id="IPR001123">
    <property type="entry name" value="LeuE-type"/>
</dbReference>
<dbReference type="NCBIfam" id="NF007812">
    <property type="entry name" value="PRK10520.1"/>
    <property type="match status" value="1"/>
</dbReference>
<accession>A0A369XJ74</accession>
<evidence type="ECO:0000256" key="2">
    <source>
        <dbReference type="ARBA" id="ARBA00007928"/>
    </source>
</evidence>
<dbReference type="EMBL" id="QPGA01000024">
    <property type="protein sequence ID" value="RDE50183.1"/>
    <property type="molecule type" value="Genomic_DNA"/>
</dbReference>
<evidence type="ECO:0000256" key="1">
    <source>
        <dbReference type="ARBA" id="ARBA00004651"/>
    </source>
</evidence>
<dbReference type="PANTHER" id="PTHR30086:SF14">
    <property type="entry name" value="HOMOSERINE_HOMOSERINE LACTONE EFFLUX PROTEIN"/>
    <property type="match status" value="1"/>
</dbReference>
<feature type="transmembrane region" description="Helical" evidence="7">
    <location>
        <begin position="39"/>
        <end position="63"/>
    </location>
</feature>
<feature type="transmembrane region" description="Helical" evidence="7">
    <location>
        <begin position="147"/>
        <end position="168"/>
    </location>
</feature>
<feature type="transmembrane region" description="Helical" evidence="7">
    <location>
        <begin position="188"/>
        <end position="204"/>
    </location>
</feature>
<comment type="similarity">
    <text evidence="2">Belongs to the Rht family.</text>
</comment>
<protein>
    <submittedName>
        <fullName evidence="8">Homoserine/homoserine lactone efflux protein</fullName>
    </submittedName>
</protein>
<reference evidence="8 9" key="1">
    <citation type="submission" date="2018-05" db="EMBL/GenBank/DDBJ databases">
        <title>Integrated omic analyses show evidence that a Ca. Accumulibacter phosphatis strain performs denitrification under micro-aerobic conditions.</title>
        <authorList>
            <person name="Camejo P.Y."/>
            <person name="Katherine M.D."/>
            <person name="Daniel N.R."/>
        </authorList>
    </citation>
    <scope>NUCLEOTIDE SEQUENCE [LARGE SCALE GENOMIC DNA]</scope>
    <source>
        <strain evidence="8">UW-LDO-IC</strain>
    </source>
</reference>
<dbReference type="GO" id="GO:0042970">
    <property type="term" value="F:homoserine transmembrane transporter activity"/>
    <property type="evidence" value="ECO:0007669"/>
    <property type="project" value="TreeGrafter"/>
</dbReference>
<keyword evidence="6 7" id="KW-0472">Membrane</keyword>
<keyword evidence="5 7" id="KW-1133">Transmembrane helix</keyword>
<evidence type="ECO:0000256" key="4">
    <source>
        <dbReference type="ARBA" id="ARBA00022692"/>
    </source>
</evidence>
<name>A0A369XJ74_9PROT</name>
<evidence type="ECO:0000256" key="6">
    <source>
        <dbReference type="ARBA" id="ARBA00023136"/>
    </source>
</evidence>
<comment type="subcellular location">
    <subcellularLocation>
        <location evidence="1">Cell membrane</location>
        <topology evidence="1">Multi-pass membrane protein</topology>
    </subcellularLocation>
</comment>
<evidence type="ECO:0000313" key="9">
    <source>
        <dbReference type="Proteomes" id="UP000253831"/>
    </source>
</evidence>
<sequence>MPFDLWLGFLLASLVISITPGPGAVTSMSAGLQYGYWVALRAILGLQAALLIQLMVVAAGLGVLVATSAFVFDLVKFAGAAYLIWLGIEKWRAPIAEIDQAGVAPAPANGLFWQGLLVNLSNPKAILFIAALVPQFVDAGSPQWPQFLLIGITMCAVDILVMSGYALLVSRLRRWLRDARALRTQNRLFGSFFITAGILLGASSRH</sequence>
<evidence type="ECO:0000256" key="7">
    <source>
        <dbReference type="SAM" id="Phobius"/>
    </source>
</evidence>
<dbReference type="Proteomes" id="UP000253831">
    <property type="component" value="Unassembled WGS sequence"/>
</dbReference>
<organism evidence="8 9">
    <name type="scientific">Candidatus Accumulibacter meliphilus</name>
    <dbReference type="NCBI Taxonomy" id="2211374"/>
    <lineage>
        <taxon>Bacteria</taxon>
        <taxon>Pseudomonadati</taxon>
        <taxon>Pseudomonadota</taxon>
        <taxon>Betaproteobacteria</taxon>
        <taxon>Candidatus Accumulibacter</taxon>
    </lineage>
</organism>
<proteinExistence type="inferred from homology"/>
<dbReference type="AlphaFoldDB" id="A0A369XJ74"/>
<dbReference type="Pfam" id="PF01810">
    <property type="entry name" value="LysE"/>
    <property type="match status" value="1"/>
</dbReference>
<evidence type="ECO:0000313" key="8">
    <source>
        <dbReference type="EMBL" id="RDE50183.1"/>
    </source>
</evidence>
<dbReference type="GO" id="GO:0005886">
    <property type="term" value="C:plasma membrane"/>
    <property type="evidence" value="ECO:0007669"/>
    <property type="project" value="UniProtKB-SubCell"/>
</dbReference>
<comment type="caution">
    <text evidence="8">The sequence shown here is derived from an EMBL/GenBank/DDBJ whole genome shotgun (WGS) entry which is preliminary data.</text>
</comment>
<gene>
    <name evidence="8" type="ORF">DVS81_12520</name>
</gene>
<dbReference type="PANTHER" id="PTHR30086">
    <property type="entry name" value="ARGININE EXPORTER PROTEIN ARGO"/>
    <property type="match status" value="1"/>
</dbReference>